<organism evidence="1 2">
    <name type="scientific">Amycolatopsis japonica</name>
    <dbReference type="NCBI Taxonomy" id="208439"/>
    <lineage>
        <taxon>Bacteria</taxon>
        <taxon>Bacillati</taxon>
        <taxon>Actinomycetota</taxon>
        <taxon>Actinomycetes</taxon>
        <taxon>Pseudonocardiales</taxon>
        <taxon>Pseudonocardiaceae</taxon>
        <taxon>Amycolatopsis</taxon>
        <taxon>Amycolatopsis japonica group</taxon>
    </lineage>
</organism>
<evidence type="ECO:0000313" key="1">
    <source>
        <dbReference type="EMBL" id="AIG81344.1"/>
    </source>
</evidence>
<dbReference type="HOGENOM" id="CLU_1451601_0_0_11"/>
<sequence length="186" mass="20790">MLKPPAWEPADAEKTRRTPEIGDTIAYDRRAWIVKDVAAVPRDAWTETDRSMRETHGRDATPSLVTIHATTGTSSLRLRTWAGVVAWWIYPNGHYPVCGCCHEPVPCRAQEANQVSDVVFARALRFSEAGRCPECGGEVTANQRPIRFTENRVWPLGPAPIFHGHRKVCRAAAERYARESATTSSH</sequence>
<evidence type="ECO:0000313" key="2">
    <source>
        <dbReference type="Proteomes" id="UP000028492"/>
    </source>
</evidence>
<reference evidence="1 2" key="1">
    <citation type="journal article" date="2014" name="J. Biotechnol.">
        <title>Complete genome sequence of the actinobacterium Amycolatopsis japonica MG417-CF17(T) (=DSM 44213T) producing (S,S)-N,N'-ethylenediaminedisuccinic acid.</title>
        <authorList>
            <person name="Stegmann E."/>
            <person name="Albersmeier A."/>
            <person name="Spohn M."/>
            <person name="Gert H."/>
            <person name="Weber T."/>
            <person name="Wohlleben W."/>
            <person name="Kalinowski J."/>
            <person name="Ruckert C."/>
        </authorList>
    </citation>
    <scope>NUCLEOTIDE SEQUENCE [LARGE SCALE GENOMIC DNA]</scope>
    <source>
        <strain evidence="2">MG417-CF17 (DSM 44213)</strain>
        <plasmid evidence="1">pAmyja1</plasmid>
    </source>
</reference>
<gene>
    <name evidence="1" type="ORF">AJAP_42885</name>
</gene>
<name>A0A075V9Z6_9PSEU</name>
<accession>A0A075V9Z6</accession>
<protein>
    <submittedName>
        <fullName evidence="1">Uncharacterized protein</fullName>
    </submittedName>
</protein>
<geneLocation type="plasmid" evidence="1 2">
    <name>pAmyja1</name>
</geneLocation>
<dbReference type="Proteomes" id="UP000028492">
    <property type="component" value="Plasmid pAmyja1"/>
</dbReference>
<proteinExistence type="predicted"/>
<dbReference type="RefSeq" id="WP_040133715.1">
    <property type="nucleotide sequence ID" value="NZ_CP008954.1"/>
</dbReference>
<keyword evidence="2" id="KW-1185">Reference proteome</keyword>
<keyword evidence="1" id="KW-0614">Plasmid</keyword>
<dbReference type="KEGG" id="aja:AJAP_42885"/>
<dbReference type="AlphaFoldDB" id="A0A075V9Z6"/>
<dbReference type="EMBL" id="CP008954">
    <property type="protein sequence ID" value="AIG81344.1"/>
    <property type="molecule type" value="Genomic_DNA"/>
</dbReference>